<comment type="caution">
    <text evidence="11">The sequence shown here is derived from an EMBL/GenBank/DDBJ whole genome shotgun (WGS) entry which is preliminary data.</text>
</comment>
<keyword evidence="4" id="KW-0808">Transferase</keyword>
<comment type="similarity">
    <text evidence="2 10">Belongs to the glycosyltransferase 31 family.</text>
</comment>
<dbReference type="AlphaFoldDB" id="A0A9N9AQP9"/>
<protein>
    <recommendedName>
        <fullName evidence="10">Hexosyltransferase</fullName>
        <ecNumber evidence="10">2.4.1.-</ecNumber>
    </recommendedName>
</protein>
<feature type="non-terminal residue" evidence="11">
    <location>
        <position position="206"/>
    </location>
</feature>
<evidence type="ECO:0000256" key="6">
    <source>
        <dbReference type="ARBA" id="ARBA00022968"/>
    </source>
</evidence>
<accession>A0A9N9AQP9</accession>
<evidence type="ECO:0000256" key="7">
    <source>
        <dbReference type="ARBA" id="ARBA00022989"/>
    </source>
</evidence>
<keyword evidence="6" id="KW-0735">Signal-anchor</keyword>
<keyword evidence="8 10" id="KW-0333">Golgi apparatus</keyword>
<name>A0A9N9AQP9_9GLOM</name>
<keyword evidence="5" id="KW-0812">Transmembrane</keyword>
<comment type="subcellular location">
    <subcellularLocation>
        <location evidence="1 10">Golgi apparatus membrane</location>
        <topology evidence="1 10">Single-pass type II membrane protein</topology>
    </subcellularLocation>
</comment>
<evidence type="ECO:0000256" key="8">
    <source>
        <dbReference type="ARBA" id="ARBA00023034"/>
    </source>
</evidence>
<keyword evidence="7" id="KW-1133">Transmembrane helix</keyword>
<evidence type="ECO:0000256" key="3">
    <source>
        <dbReference type="ARBA" id="ARBA00022676"/>
    </source>
</evidence>
<evidence type="ECO:0000256" key="10">
    <source>
        <dbReference type="RuleBase" id="RU363063"/>
    </source>
</evidence>
<evidence type="ECO:0000256" key="2">
    <source>
        <dbReference type="ARBA" id="ARBA00008661"/>
    </source>
</evidence>
<dbReference type="InterPro" id="IPR002659">
    <property type="entry name" value="Glyco_trans_31"/>
</dbReference>
<evidence type="ECO:0000256" key="1">
    <source>
        <dbReference type="ARBA" id="ARBA00004323"/>
    </source>
</evidence>
<evidence type="ECO:0000256" key="5">
    <source>
        <dbReference type="ARBA" id="ARBA00022692"/>
    </source>
</evidence>
<dbReference type="GO" id="GO:0000139">
    <property type="term" value="C:Golgi membrane"/>
    <property type="evidence" value="ECO:0007669"/>
    <property type="project" value="UniProtKB-SubCell"/>
</dbReference>
<keyword evidence="9" id="KW-0472">Membrane</keyword>
<proteinExistence type="inferred from homology"/>
<gene>
    <name evidence="11" type="ORF">POCULU_LOCUS4560</name>
</gene>
<dbReference type="EC" id="2.4.1.-" evidence="10"/>
<dbReference type="EMBL" id="CAJVPJ010000601">
    <property type="protein sequence ID" value="CAG8541494.1"/>
    <property type="molecule type" value="Genomic_DNA"/>
</dbReference>
<evidence type="ECO:0000313" key="11">
    <source>
        <dbReference type="EMBL" id="CAG8541494.1"/>
    </source>
</evidence>
<keyword evidence="12" id="KW-1185">Reference proteome</keyword>
<sequence length="206" mass="23875">MPCQSYHESKGISFDQLWEFPPVTVFIGIFITGENSEIRQILRSLYRSQQKTLIGDRVEYRFIMGKPASPDLQIRLDIEQEAYGDLVILNITENLNKGKGLAYWKWVAKTYAGIPENKSLLVAKADSDIFIHLQNLALNLRPLTPKYLYYGHERKKPGGGWRTGILFILSMDYVEWIGKTDIPPKYIRGPEDVRVWDWLNWGNLPK</sequence>
<keyword evidence="3 10" id="KW-0328">Glycosyltransferase</keyword>
<dbReference type="PANTHER" id="PTHR11214">
    <property type="entry name" value="BETA-1,3-N-ACETYLGLUCOSAMINYLTRANSFERASE"/>
    <property type="match status" value="1"/>
</dbReference>
<dbReference type="Proteomes" id="UP000789572">
    <property type="component" value="Unassembled WGS sequence"/>
</dbReference>
<dbReference type="Pfam" id="PF01762">
    <property type="entry name" value="Galactosyl_T"/>
    <property type="match status" value="1"/>
</dbReference>
<evidence type="ECO:0000256" key="9">
    <source>
        <dbReference type="ARBA" id="ARBA00023136"/>
    </source>
</evidence>
<evidence type="ECO:0000313" key="12">
    <source>
        <dbReference type="Proteomes" id="UP000789572"/>
    </source>
</evidence>
<organism evidence="11 12">
    <name type="scientific">Paraglomus occultum</name>
    <dbReference type="NCBI Taxonomy" id="144539"/>
    <lineage>
        <taxon>Eukaryota</taxon>
        <taxon>Fungi</taxon>
        <taxon>Fungi incertae sedis</taxon>
        <taxon>Mucoromycota</taxon>
        <taxon>Glomeromycotina</taxon>
        <taxon>Glomeromycetes</taxon>
        <taxon>Paraglomerales</taxon>
        <taxon>Paraglomeraceae</taxon>
        <taxon>Paraglomus</taxon>
    </lineage>
</organism>
<reference evidence="11" key="1">
    <citation type="submission" date="2021-06" db="EMBL/GenBank/DDBJ databases">
        <authorList>
            <person name="Kallberg Y."/>
            <person name="Tangrot J."/>
            <person name="Rosling A."/>
        </authorList>
    </citation>
    <scope>NUCLEOTIDE SEQUENCE</scope>
    <source>
        <strain evidence="11">IA702</strain>
    </source>
</reference>
<dbReference type="GO" id="GO:0016758">
    <property type="term" value="F:hexosyltransferase activity"/>
    <property type="evidence" value="ECO:0007669"/>
    <property type="project" value="InterPro"/>
</dbReference>
<evidence type="ECO:0000256" key="4">
    <source>
        <dbReference type="ARBA" id="ARBA00022679"/>
    </source>
</evidence>
<dbReference type="OrthoDB" id="2139606at2759"/>
<dbReference type="PANTHER" id="PTHR11214:SF351">
    <property type="entry name" value="BETA-1,3-GALACTOSYLTRANSFERASE PVG3"/>
    <property type="match status" value="1"/>
</dbReference>